<sequence>MKKNWNIYVAAIGISLCLAGCAGGGTGAAGETDEALVIYCPHPLEFINPIVSEFEGRTGVKTFVQTGGTGELID</sequence>
<proteinExistence type="predicted"/>
<feature type="chain" id="PRO_5047418260" evidence="1">
    <location>
        <begin position="23"/>
        <end position="74"/>
    </location>
</feature>
<feature type="non-terminal residue" evidence="2">
    <location>
        <position position="74"/>
    </location>
</feature>
<organism evidence="2 3">
    <name type="scientific">Enterocloster hominis</name>
    <name type="common">ex Hitch et al. 2024</name>
    <dbReference type="NCBI Taxonomy" id="1917870"/>
    <lineage>
        <taxon>Bacteria</taxon>
        <taxon>Bacillati</taxon>
        <taxon>Bacillota</taxon>
        <taxon>Clostridia</taxon>
        <taxon>Lachnospirales</taxon>
        <taxon>Lachnospiraceae</taxon>
        <taxon>Enterocloster</taxon>
    </lineage>
</organism>
<reference evidence="2 3" key="1">
    <citation type="submission" date="2024-03" db="EMBL/GenBank/DDBJ databases">
        <title>Human intestinal bacterial collection.</title>
        <authorList>
            <person name="Pauvert C."/>
            <person name="Hitch T.C.A."/>
            <person name="Clavel T."/>
        </authorList>
    </citation>
    <scope>NUCLEOTIDE SEQUENCE [LARGE SCALE GENOMIC DNA]</scope>
    <source>
        <strain evidence="2 3">CLA-SR-H021</strain>
    </source>
</reference>
<keyword evidence="1" id="KW-0732">Signal</keyword>
<evidence type="ECO:0000313" key="3">
    <source>
        <dbReference type="Proteomes" id="UP001454086"/>
    </source>
</evidence>
<comment type="caution">
    <text evidence="2">The sequence shown here is derived from an EMBL/GenBank/DDBJ whole genome shotgun (WGS) entry which is preliminary data.</text>
</comment>
<gene>
    <name evidence="2" type="ORF">WMQ36_18380</name>
</gene>
<accession>A0ABV1D980</accession>
<dbReference type="EMBL" id="JBBMFM010000080">
    <property type="protein sequence ID" value="MEQ2426943.1"/>
    <property type="molecule type" value="Genomic_DNA"/>
</dbReference>
<dbReference type="Proteomes" id="UP001454086">
    <property type="component" value="Unassembled WGS sequence"/>
</dbReference>
<keyword evidence="3" id="KW-1185">Reference proteome</keyword>
<evidence type="ECO:0000256" key="1">
    <source>
        <dbReference type="SAM" id="SignalP"/>
    </source>
</evidence>
<protein>
    <submittedName>
        <fullName evidence="2">ABC transporter substrate-binding protein</fullName>
    </submittedName>
</protein>
<name>A0ABV1D980_9FIRM</name>
<evidence type="ECO:0000313" key="2">
    <source>
        <dbReference type="EMBL" id="MEQ2426943.1"/>
    </source>
</evidence>
<dbReference type="Gene3D" id="3.40.190.10">
    <property type="entry name" value="Periplasmic binding protein-like II"/>
    <property type="match status" value="1"/>
</dbReference>
<feature type="signal peptide" evidence="1">
    <location>
        <begin position="1"/>
        <end position="22"/>
    </location>
</feature>